<proteinExistence type="predicted"/>
<dbReference type="EMBL" id="JH719381">
    <property type="protein sequence ID" value="EJB05895.1"/>
    <property type="molecule type" value="Genomic_DNA"/>
</dbReference>
<dbReference type="AlphaFoldDB" id="J0H6U3"/>
<reference evidence="1 2" key="1">
    <citation type="submission" date="2012-02" db="EMBL/GenBank/DDBJ databases">
        <title>Improved High-Quality Draft Sequence of Rhizobium leguminosarum bv. trifolii WSM597.</title>
        <authorList>
            <consortium name="US DOE Joint Genome Institute"/>
            <person name="Lucas S."/>
            <person name="Han J."/>
            <person name="Lapidus A."/>
            <person name="Cheng J.-F."/>
            <person name="Goodwin L."/>
            <person name="Pitluck S."/>
            <person name="Peters L."/>
            <person name="Ovchinnikova G."/>
            <person name="Held B."/>
            <person name="Detter J.C."/>
            <person name="Han C."/>
            <person name="Tapia R."/>
            <person name="Land M."/>
            <person name="Hauser L."/>
            <person name="Kyrpides N."/>
            <person name="Ivanova N."/>
            <person name="Pagani I."/>
            <person name="Brau L."/>
            <person name="Yates R."/>
            <person name="O'Hara G."/>
            <person name="Rui T."/>
            <person name="Howieson J."/>
            <person name="Reeve W."/>
            <person name="Woyke T."/>
        </authorList>
    </citation>
    <scope>NUCLEOTIDE SEQUENCE [LARGE SCALE GENOMIC DNA]</scope>
    <source>
        <strain evidence="1 2">WSM597</strain>
    </source>
</reference>
<dbReference type="Proteomes" id="UP000005092">
    <property type="component" value="Unassembled WGS sequence"/>
</dbReference>
<accession>J0H6U3</accession>
<gene>
    <name evidence="1" type="ORF">Rleg9DRAFT_4786</name>
</gene>
<evidence type="ECO:0000313" key="1">
    <source>
        <dbReference type="EMBL" id="EJB05895.1"/>
    </source>
</evidence>
<organism evidence="1 2">
    <name type="scientific">Rhizobium leguminosarum bv. trifolii WSM597</name>
    <dbReference type="NCBI Taxonomy" id="754764"/>
    <lineage>
        <taxon>Bacteria</taxon>
        <taxon>Pseudomonadati</taxon>
        <taxon>Pseudomonadota</taxon>
        <taxon>Alphaproteobacteria</taxon>
        <taxon>Hyphomicrobiales</taxon>
        <taxon>Rhizobiaceae</taxon>
        <taxon>Rhizobium/Agrobacterium group</taxon>
        <taxon>Rhizobium</taxon>
    </lineage>
</organism>
<sequence length="39" mass="4280">MMLFDSFNTLCARKGETHLECACGPLKWSMCSTSGAVRP</sequence>
<name>J0H6U3_RHILT</name>
<evidence type="ECO:0000313" key="2">
    <source>
        <dbReference type="Proteomes" id="UP000005092"/>
    </source>
</evidence>
<protein>
    <submittedName>
        <fullName evidence="1">Uncharacterized protein</fullName>
    </submittedName>
</protein>
<dbReference type="HOGENOM" id="CLU_3315914_0_0_5"/>